<evidence type="ECO:0000313" key="4">
    <source>
        <dbReference type="EMBL" id="KZS16216.1"/>
    </source>
</evidence>
<dbReference type="EMBL" id="LRGB01000742">
    <property type="protein sequence ID" value="KZS16216.1"/>
    <property type="molecule type" value="Genomic_DNA"/>
</dbReference>
<protein>
    <submittedName>
        <fullName evidence="4">Sulfotransferase 4</fullName>
    </submittedName>
</protein>
<dbReference type="Gene3D" id="3.40.50.300">
    <property type="entry name" value="P-loop containing nucleotide triphosphate hydrolases"/>
    <property type="match status" value="1"/>
</dbReference>
<proteinExistence type="inferred from homology"/>
<dbReference type="GO" id="GO:0008146">
    <property type="term" value="F:sulfotransferase activity"/>
    <property type="evidence" value="ECO:0007669"/>
    <property type="project" value="InterPro"/>
</dbReference>
<accession>A0A164ZCY0</accession>
<reference evidence="4 5" key="1">
    <citation type="submission" date="2016-03" db="EMBL/GenBank/DDBJ databases">
        <title>EvidentialGene: Evidence-directed Construction of Genes on Genomes.</title>
        <authorList>
            <person name="Gilbert D.G."/>
            <person name="Choi J.-H."/>
            <person name="Mockaitis K."/>
            <person name="Colbourne J."/>
            <person name="Pfrender M."/>
        </authorList>
    </citation>
    <scope>NUCLEOTIDE SEQUENCE [LARGE SCALE GENOMIC DNA]</scope>
    <source>
        <strain evidence="4 5">Xinb3</strain>
        <tissue evidence="4">Complete organism</tissue>
    </source>
</reference>
<dbReference type="SUPFAM" id="SSF52540">
    <property type="entry name" value="P-loop containing nucleoside triphosphate hydrolases"/>
    <property type="match status" value="1"/>
</dbReference>
<dbReference type="Proteomes" id="UP000076858">
    <property type="component" value="Unassembled WGS sequence"/>
</dbReference>
<dbReference type="Pfam" id="PF00685">
    <property type="entry name" value="Sulfotransfer_1"/>
    <property type="match status" value="1"/>
</dbReference>
<keyword evidence="5" id="KW-1185">Reference proteome</keyword>
<evidence type="ECO:0000256" key="2">
    <source>
        <dbReference type="ARBA" id="ARBA00022679"/>
    </source>
</evidence>
<organism evidence="4 5">
    <name type="scientific">Daphnia magna</name>
    <dbReference type="NCBI Taxonomy" id="35525"/>
    <lineage>
        <taxon>Eukaryota</taxon>
        <taxon>Metazoa</taxon>
        <taxon>Ecdysozoa</taxon>
        <taxon>Arthropoda</taxon>
        <taxon>Crustacea</taxon>
        <taxon>Branchiopoda</taxon>
        <taxon>Diplostraca</taxon>
        <taxon>Cladocera</taxon>
        <taxon>Anomopoda</taxon>
        <taxon>Daphniidae</taxon>
        <taxon>Daphnia</taxon>
    </lineage>
</organism>
<evidence type="ECO:0000313" key="5">
    <source>
        <dbReference type="Proteomes" id="UP000076858"/>
    </source>
</evidence>
<dbReference type="AlphaFoldDB" id="A0A164ZCY0"/>
<gene>
    <name evidence="4" type="ORF">APZ42_018083</name>
</gene>
<comment type="similarity">
    <text evidence="1">Belongs to the sulfotransferase 1 family.</text>
</comment>
<evidence type="ECO:0000259" key="3">
    <source>
        <dbReference type="Pfam" id="PF00685"/>
    </source>
</evidence>
<sequence>MCDRGGNAARYGTVRKAHPTEMAVVGAEVAKRRPSKSVHRIKFDVIAQSKLGPFSDHFPHYAGGVVRSDPGGFVMSQEFGRNAHEFFYFQPRKDDVWILTFPKCGTTWTQELVWMVVNNCNAEAARNSPLFIRSPFLESILAQENFFSFHDPKRASRIASLQSAPPEVHVLVPKVEVIEKSTSPRVIKSHLPFSLLHSQLLETSKVVYVVRNPKDVIVSYYCHHKLFHRHGFLGDADLFAEYFMNDEVYYSPFFPHVLDAWSKRHHPNMLFLFYEDLRKNVREGVIEIARFLKKPLTERQLTGLCQYLDLKSFASNELTNFEIVAKGIGLAKPEQHFPRKDGNGERESREKVFSPEMSRRIDEWIEANLKETDLRFAIESDPQF</sequence>
<evidence type="ECO:0000256" key="1">
    <source>
        <dbReference type="ARBA" id="ARBA00005771"/>
    </source>
</evidence>
<dbReference type="InterPro" id="IPR027417">
    <property type="entry name" value="P-loop_NTPase"/>
</dbReference>
<comment type="caution">
    <text evidence="4">The sequence shown here is derived from an EMBL/GenBank/DDBJ whole genome shotgun (WGS) entry which is preliminary data.</text>
</comment>
<dbReference type="InterPro" id="IPR000863">
    <property type="entry name" value="Sulfotransferase_dom"/>
</dbReference>
<dbReference type="STRING" id="35525.A0A164ZCY0"/>
<dbReference type="OrthoDB" id="205623at2759"/>
<dbReference type="PANTHER" id="PTHR11783">
    <property type="entry name" value="SULFOTRANSFERASE SULT"/>
    <property type="match status" value="1"/>
</dbReference>
<name>A0A164ZCY0_9CRUS</name>
<keyword evidence="2 4" id="KW-0808">Transferase</keyword>
<feature type="domain" description="Sulfotransferase" evidence="3">
    <location>
        <begin position="93"/>
        <end position="372"/>
    </location>
</feature>